<gene>
    <name evidence="2" type="ORF">Mco01_73350</name>
</gene>
<name>A0ABQ4GBB1_9ACTN</name>
<comment type="caution">
    <text evidence="2">The sequence shown here is derived from an EMBL/GenBank/DDBJ whole genome shotgun (WGS) entry which is preliminary data.</text>
</comment>
<sequence>MLRRLAARMPHRRIVLLGHSMAGIVLNQVGEAVPELIDRLVYLSAWMIADGTSFSDYMNEPEYSTGLIPSVLLADPAATGALRMDFRSGDPAYRARLKETFAADVDDHDWEAIAHLLTPDTPIGPLAEPVTVTPGGWGRIPRTYVMCTEDQALPPDAQRRFIDEADAHVLHNPTDVRTLPSSHSPFASRPEALAEILLGL</sequence>
<dbReference type="PANTHER" id="PTHR37017">
    <property type="entry name" value="AB HYDROLASE-1 DOMAIN-CONTAINING PROTEIN-RELATED"/>
    <property type="match status" value="1"/>
</dbReference>
<keyword evidence="3" id="KW-1185">Reference proteome</keyword>
<feature type="domain" description="AB hydrolase-1" evidence="1">
    <location>
        <begin position="6"/>
        <end position="195"/>
    </location>
</feature>
<organism evidence="2 3">
    <name type="scientific">Microbispora corallina</name>
    <dbReference type="NCBI Taxonomy" id="83302"/>
    <lineage>
        <taxon>Bacteria</taxon>
        <taxon>Bacillati</taxon>
        <taxon>Actinomycetota</taxon>
        <taxon>Actinomycetes</taxon>
        <taxon>Streptosporangiales</taxon>
        <taxon>Streptosporangiaceae</taxon>
        <taxon>Microbispora</taxon>
    </lineage>
</organism>
<evidence type="ECO:0000259" key="1">
    <source>
        <dbReference type="Pfam" id="PF12697"/>
    </source>
</evidence>
<proteinExistence type="predicted"/>
<reference evidence="2 3" key="1">
    <citation type="submission" date="2021-01" db="EMBL/GenBank/DDBJ databases">
        <title>Whole genome shotgun sequence of Microbispora corallina NBRC 16416.</title>
        <authorList>
            <person name="Komaki H."/>
            <person name="Tamura T."/>
        </authorList>
    </citation>
    <scope>NUCLEOTIDE SEQUENCE [LARGE SCALE GENOMIC DNA]</scope>
    <source>
        <strain evidence="2 3">NBRC 16416</strain>
    </source>
</reference>
<dbReference type="SUPFAM" id="SSF53474">
    <property type="entry name" value="alpha/beta-Hydrolases"/>
    <property type="match status" value="1"/>
</dbReference>
<evidence type="ECO:0000313" key="3">
    <source>
        <dbReference type="Proteomes" id="UP000603904"/>
    </source>
</evidence>
<dbReference type="EMBL" id="BOOC01000057">
    <property type="protein sequence ID" value="GIH44335.1"/>
    <property type="molecule type" value="Genomic_DNA"/>
</dbReference>
<dbReference type="Proteomes" id="UP000603904">
    <property type="component" value="Unassembled WGS sequence"/>
</dbReference>
<dbReference type="InterPro" id="IPR029058">
    <property type="entry name" value="AB_hydrolase_fold"/>
</dbReference>
<dbReference type="InterPro" id="IPR052897">
    <property type="entry name" value="Sec-Metab_Biosynth_Hydrolase"/>
</dbReference>
<dbReference type="Gene3D" id="3.40.50.1820">
    <property type="entry name" value="alpha/beta hydrolase"/>
    <property type="match status" value="1"/>
</dbReference>
<protein>
    <recommendedName>
        <fullName evidence="1">AB hydrolase-1 domain-containing protein</fullName>
    </recommendedName>
</protein>
<evidence type="ECO:0000313" key="2">
    <source>
        <dbReference type="EMBL" id="GIH44335.1"/>
    </source>
</evidence>
<accession>A0ABQ4GBB1</accession>
<dbReference type="InterPro" id="IPR000073">
    <property type="entry name" value="AB_hydrolase_1"/>
</dbReference>
<dbReference type="Pfam" id="PF12697">
    <property type="entry name" value="Abhydrolase_6"/>
    <property type="match status" value="1"/>
</dbReference>
<dbReference type="PANTHER" id="PTHR37017:SF11">
    <property type="entry name" value="ESTERASE_LIPASE_THIOESTERASE DOMAIN-CONTAINING PROTEIN"/>
    <property type="match status" value="1"/>
</dbReference>